<feature type="binding site" evidence="6">
    <location>
        <position position="41"/>
    </location>
    <ligand>
        <name>ATP</name>
        <dbReference type="ChEBI" id="CHEBI:30616"/>
    </ligand>
</feature>
<dbReference type="Pfam" id="PF00069">
    <property type="entry name" value="Pkinase"/>
    <property type="match status" value="1"/>
</dbReference>
<dbReference type="PROSITE" id="PS00107">
    <property type="entry name" value="PROTEIN_KINASE_ATP"/>
    <property type="match status" value="1"/>
</dbReference>
<dbReference type="PROSITE" id="PS50011">
    <property type="entry name" value="PROTEIN_KINASE_DOM"/>
    <property type="match status" value="1"/>
</dbReference>
<comment type="caution">
    <text evidence="8">The sequence shown here is derived from an EMBL/GenBank/DDBJ whole genome shotgun (WGS) entry which is preliminary data.</text>
</comment>
<dbReference type="InterPro" id="IPR050117">
    <property type="entry name" value="MAPK"/>
</dbReference>
<gene>
    <name evidence="8" type="ORF">J437_LFUL011281</name>
</gene>
<dbReference type="OrthoDB" id="2158884at2759"/>
<evidence type="ECO:0000256" key="3">
    <source>
        <dbReference type="ARBA" id="ARBA00022741"/>
    </source>
</evidence>
<dbReference type="PROSITE" id="PS00108">
    <property type="entry name" value="PROTEIN_KINASE_ST"/>
    <property type="match status" value="1"/>
</dbReference>
<dbReference type="FunFam" id="1.10.510.10:FF:000624">
    <property type="entry name" value="Mitogen-activated protein kinase"/>
    <property type="match status" value="1"/>
</dbReference>
<evidence type="ECO:0000256" key="6">
    <source>
        <dbReference type="PROSITE-ProRule" id="PRU10141"/>
    </source>
</evidence>
<accession>A0A8K0KS15</accession>
<keyword evidence="2" id="KW-0808">Transferase</keyword>
<dbReference type="InterPro" id="IPR017441">
    <property type="entry name" value="Protein_kinase_ATP_BS"/>
</dbReference>
<evidence type="ECO:0000256" key="4">
    <source>
        <dbReference type="ARBA" id="ARBA00022777"/>
    </source>
</evidence>
<dbReference type="GO" id="GO:0004674">
    <property type="term" value="F:protein serine/threonine kinase activity"/>
    <property type="evidence" value="ECO:0007669"/>
    <property type="project" value="UniProtKB-KW"/>
</dbReference>
<protein>
    <recommendedName>
        <fullName evidence="7">Protein kinase domain-containing protein</fullName>
    </recommendedName>
</protein>
<dbReference type="Gene3D" id="1.10.510.10">
    <property type="entry name" value="Transferase(Phosphotransferase) domain 1"/>
    <property type="match status" value="1"/>
</dbReference>
<dbReference type="SMART" id="SM00220">
    <property type="entry name" value="S_TKc"/>
    <property type="match status" value="1"/>
</dbReference>
<dbReference type="InterPro" id="IPR000719">
    <property type="entry name" value="Prot_kinase_dom"/>
</dbReference>
<sequence length="542" mass="63549">MKFQCRSLTPSYKIISKVGEGSFSEVLKCQDMKTGNYFACKRLRKAYVSPNQITEIPEVLVLQKIGDHLNIIKLFEAIYESNPGSFTLVFEFCDMSLYDLMKTKERGLAETVVRDYIYQLLCGVDFIHEKGILHRDIKPENIFIKGTLIKLGDFGSIKEINSSHPYTEYVSTRWYRSPECLLTTGYYGPKMDIWAVGCVFYELITLKPLFPGTNEIDQIHHIHMIIGLPSSRTMEKLCKHKSSNYDFVLGYRRSSVQIRNTRDHRILHEAPMSFSLPSLHKYHQQDSCRLFLMANKLSKSGRDVLKQMLKYDPDLRCSARQALEHHYFNLIRSSITKLEKLNPFIVNREFSKPYQYFPDIPRRFTKVDRENDHRENSVKATREFLKHYKGEQFLDLIVTREEAWLCHYIPEAFPKVFIQKPLHRDGNKFPRSKNCADTAKGDFQDRWKLPDICAKKEEKSSYRRLNSALMSNLPMIHVQKQFNDAKHAEELVLPKISTLEKKYEKCKECKKPKIDKNFVIKKYDKTKQQSNKIVLSAMKVQK</sequence>
<dbReference type="GO" id="GO:0005524">
    <property type="term" value="F:ATP binding"/>
    <property type="evidence" value="ECO:0007669"/>
    <property type="project" value="UniProtKB-UniRule"/>
</dbReference>
<evidence type="ECO:0000256" key="1">
    <source>
        <dbReference type="ARBA" id="ARBA00022527"/>
    </source>
</evidence>
<keyword evidence="1" id="KW-0723">Serine/threonine-protein kinase</keyword>
<keyword evidence="3 6" id="KW-0547">Nucleotide-binding</keyword>
<dbReference type="AlphaFoldDB" id="A0A8K0KS15"/>
<dbReference type="EMBL" id="KZ309141">
    <property type="protein sequence ID" value="KAG8237253.1"/>
    <property type="molecule type" value="Genomic_DNA"/>
</dbReference>
<dbReference type="Proteomes" id="UP000792457">
    <property type="component" value="Unassembled WGS sequence"/>
</dbReference>
<feature type="domain" description="Protein kinase" evidence="7">
    <location>
        <begin position="12"/>
        <end position="328"/>
    </location>
</feature>
<dbReference type="Gene3D" id="3.30.200.20">
    <property type="entry name" value="Phosphorylase Kinase, domain 1"/>
    <property type="match status" value="1"/>
</dbReference>
<dbReference type="PANTHER" id="PTHR24055">
    <property type="entry name" value="MITOGEN-ACTIVATED PROTEIN KINASE"/>
    <property type="match status" value="1"/>
</dbReference>
<reference evidence="8" key="2">
    <citation type="submission" date="2017-10" db="EMBL/GenBank/DDBJ databases">
        <title>Ladona fulva Genome sequencing and assembly.</title>
        <authorList>
            <person name="Murali S."/>
            <person name="Richards S."/>
            <person name="Bandaranaike D."/>
            <person name="Bellair M."/>
            <person name="Blankenburg K."/>
            <person name="Chao H."/>
            <person name="Dinh H."/>
            <person name="Doddapaneni H."/>
            <person name="Dugan-Rocha S."/>
            <person name="Elkadiri S."/>
            <person name="Gnanaolivu R."/>
            <person name="Hernandez B."/>
            <person name="Skinner E."/>
            <person name="Javaid M."/>
            <person name="Lee S."/>
            <person name="Li M."/>
            <person name="Ming W."/>
            <person name="Munidasa M."/>
            <person name="Muniz J."/>
            <person name="Nguyen L."/>
            <person name="Hughes D."/>
            <person name="Osuji N."/>
            <person name="Pu L.-L."/>
            <person name="Puazo M."/>
            <person name="Qu C."/>
            <person name="Quiroz J."/>
            <person name="Raj R."/>
            <person name="Weissenberger G."/>
            <person name="Xin Y."/>
            <person name="Zou X."/>
            <person name="Han Y."/>
            <person name="Worley K."/>
            <person name="Muzny D."/>
            <person name="Gibbs R."/>
        </authorList>
    </citation>
    <scope>NUCLEOTIDE SEQUENCE</scope>
    <source>
        <strain evidence="8">Sampled in the wild</strain>
    </source>
</reference>
<evidence type="ECO:0000313" key="9">
    <source>
        <dbReference type="Proteomes" id="UP000792457"/>
    </source>
</evidence>
<organism evidence="8 9">
    <name type="scientific">Ladona fulva</name>
    <name type="common">Scarce chaser dragonfly</name>
    <name type="synonym">Libellula fulva</name>
    <dbReference type="NCBI Taxonomy" id="123851"/>
    <lineage>
        <taxon>Eukaryota</taxon>
        <taxon>Metazoa</taxon>
        <taxon>Ecdysozoa</taxon>
        <taxon>Arthropoda</taxon>
        <taxon>Hexapoda</taxon>
        <taxon>Insecta</taxon>
        <taxon>Pterygota</taxon>
        <taxon>Palaeoptera</taxon>
        <taxon>Odonata</taxon>
        <taxon>Epiprocta</taxon>
        <taxon>Anisoptera</taxon>
        <taxon>Libelluloidea</taxon>
        <taxon>Libellulidae</taxon>
        <taxon>Ladona</taxon>
    </lineage>
</organism>
<keyword evidence="5 6" id="KW-0067">ATP-binding</keyword>
<dbReference type="InterPro" id="IPR008271">
    <property type="entry name" value="Ser/Thr_kinase_AS"/>
</dbReference>
<keyword evidence="9" id="KW-1185">Reference proteome</keyword>
<evidence type="ECO:0000259" key="7">
    <source>
        <dbReference type="PROSITE" id="PS50011"/>
    </source>
</evidence>
<dbReference type="InterPro" id="IPR011009">
    <property type="entry name" value="Kinase-like_dom_sf"/>
</dbReference>
<evidence type="ECO:0000313" key="8">
    <source>
        <dbReference type="EMBL" id="KAG8237253.1"/>
    </source>
</evidence>
<keyword evidence="4" id="KW-0418">Kinase</keyword>
<evidence type="ECO:0000256" key="2">
    <source>
        <dbReference type="ARBA" id="ARBA00022679"/>
    </source>
</evidence>
<dbReference type="SUPFAM" id="SSF56112">
    <property type="entry name" value="Protein kinase-like (PK-like)"/>
    <property type="match status" value="1"/>
</dbReference>
<reference evidence="8" key="1">
    <citation type="submission" date="2013-04" db="EMBL/GenBank/DDBJ databases">
        <authorList>
            <person name="Qu J."/>
            <person name="Murali S.C."/>
            <person name="Bandaranaike D."/>
            <person name="Bellair M."/>
            <person name="Blankenburg K."/>
            <person name="Chao H."/>
            <person name="Dinh H."/>
            <person name="Doddapaneni H."/>
            <person name="Downs B."/>
            <person name="Dugan-Rocha S."/>
            <person name="Elkadiri S."/>
            <person name="Gnanaolivu R.D."/>
            <person name="Hernandez B."/>
            <person name="Javaid M."/>
            <person name="Jayaseelan J.C."/>
            <person name="Lee S."/>
            <person name="Li M."/>
            <person name="Ming W."/>
            <person name="Munidasa M."/>
            <person name="Muniz J."/>
            <person name="Nguyen L."/>
            <person name="Ongeri F."/>
            <person name="Osuji N."/>
            <person name="Pu L.-L."/>
            <person name="Puazo M."/>
            <person name="Qu C."/>
            <person name="Quiroz J."/>
            <person name="Raj R."/>
            <person name="Weissenberger G."/>
            <person name="Xin Y."/>
            <person name="Zou X."/>
            <person name="Han Y."/>
            <person name="Richards S."/>
            <person name="Worley K."/>
            <person name="Muzny D."/>
            <person name="Gibbs R."/>
        </authorList>
    </citation>
    <scope>NUCLEOTIDE SEQUENCE</scope>
    <source>
        <strain evidence="8">Sampled in the wild</strain>
    </source>
</reference>
<name>A0A8K0KS15_LADFU</name>
<evidence type="ECO:0000256" key="5">
    <source>
        <dbReference type="ARBA" id="ARBA00022840"/>
    </source>
</evidence>
<proteinExistence type="predicted"/>